<name>A0AAD5PS20_9CRUS</name>
<gene>
    <name evidence="1" type="ORF">GHT06_017185</name>
</gene>
<organism evidence="1 2">
    <name type="scientific">Daphnia sinensis</name>
    <dbReference type="NCBI Taxonomy" id="1820382"/>
    <lineage>
        <taxon>Eukaryota</taxon>
        <taxon>Metazoa</taxon>
        <taxon>Ecdysozoa</taxon>
        <taxon>Arthropoda</taxon>
        <taxon>Crustacea</taxon>
        <taxon>Branchiopoda</taxon>
        <taxon>Diplostraca</taxon>
        <taxon>Cladocera</taxon>
        <taxon>Anomopoda</taxon>
        <taxon>Daphniidae</taxon>
        <taxon>Daphnia</taxon>
        <taxon>Daphnia similis group</taxon>
    </lineage>
</organism>
<reference evidence="1 2" key="1">
    <citation type="submission" date="2022-05" db="EMBL/GenBank/DDBJ databases">
        <title>A multi-omics perspective on studying reproductive biology in Daphnia sinensis.</title>
        <authorList>
            <person name="Jia J."/>
        </authorList>
    </citation>
    <scope>NUCLEOTIDE SEQUENCE [LARGE SCALE GENOMIC DNA]</scope>
    <source>
        <strain evidence="1 2">WSL</strain>
    </source>
</reference>
<sequence>MSRTKDNRDEKESVIHLLYFLFRLLYGKKQLTVLKDLLRYSELSTTWSNSLTRNRLTVDMSMSYRPVKSALSFFGNPV</sequence>
<evidence type="ECO:0000313" key="2">
    <source>
        <dbReference type="Proteomes" id="UP000820818"/>
    </source>
</evidence>
<dbReference type="EMBL" id="WJBH02000006">
    <property type="protein sequence ID" value="KAI9557357.1"/>
    <property type="molecule type" value="Genomic_DNA"/>
</dbReference>
<accession>A0AAD5PS20</accession>
<dbReference type="Proteomes" id="UP000820818">
    <property type="component" value="Linkage Group LG6"/>
</dbReference>
<keyword evidence="2" id="KW-1185">Reference proteome</keyword>
<evidence type="ECO:0000313" key="1">
    <source>
        <dbReference type="EMBL" id="KAI9557357.1"/>
    </source>
</evidence>
<proteinExistence type="predicted"/>
<comment type="caution">
    <text evidence="1">The sequence shown here is derived from an EMBL/GenBank/DDBJ whole genome shotgun (WGS) entry which is preliminary data.</text>
</comment>
<dbReference type="AlphaFoldDB" id="A0AAD5PS20"/>
<protein>
    <submittedName>
        <fullName evidence="1">Uncharacterized protein</fullName>
    </submittedName>
</protein>